<proteinExistence type="predicted"/>
<dbReference type="Pfam" id="PF11989">
    <property type="entry name" value="Dsl1_C"/>
    <property type="match status" value="1"/>
</dbReference>
<name>A0A0V1PWL9_9ASCO</name>
<evidence type="ECO:0000313" key="4">
    <source>
        <dbReference type="Proteomes" id="UP000054251"/>
    </source>
</evidence>
<sequence length="713" mass="82888">MSITDLVSQYESDLQAIDNELESVKYTAAIDVINDENLKLPSETTHKDDLKTLSISQLNDKLNVSDDALAQLNGLWIIKGLIQEISISLNPVDEPNYRCDKYELQSIVNNLTKLKQKLSQSDESLIILDSLNKSYQDLIEKTGKQLQSNFHIYFPTDDSFVNNVLTNDIDMSYKEFIEIFNLFETIDSSFTIKSSHRKLQLQWDKILDRLINKNKIITLDHQDDKYVLKVLNEKAGFKEYCESITEFMSFVNQSNIQSFKNFFLSRISNNLTNKVSENINNLINPTNEDLIQSLFGVVKLSKESHWNLSVERSLSSGADLNNKLNDLYLDWVVDKYINRLRDLFNNEFGQLTKDLHDEYYSLEAEQKQINKKAEGDQNNSNHVSDENKDDWNEWDNDGWDDEEIPEIDSQSDNQRQAENDWDEDGWDDDRWDDGETNSNKRKGNKAVQKISQMPSRLRDIVLEYKAESGKNNIQPLISALESFSTISYPSLNESFLLYNDLQTLNNSFMNEQLTKFLDINLKQCIQSLSNEVILILVSINLKHDDFISDSSNFDDFKLDNENESKLKLIDNWFNKMNKSKLKSTNRQNYKRIILDVISIILNWMINSIISMDEITEYQSTKLTTIIKIIQHIVNTNLVLVDESNTTVTAYNKLNNVLFLINNHLKDIMEMFYQGEFFDLTTAELISIIESVFIKSDLRDNYIDEILDIRNVET</sequence>
<feature type="compositionally biased region" description="Acidic residues" evidence="1">
    <location>
        <begin position="419"/>
        <end position="435"/>
    </location>
</feature>
<evidence type="ECO:0000256" key="1">
    <source>
        <dbReference type="SAM" id="MobiDB-lite"/>
    </source>
</evidence>
<dbReference type="Proteomes" id="UP000054251">
    <property type="component" value="Unassembled WGS sequence"/>
</dbReference>
<feature type="region of interest" description="Disordered" evidence="1">
    <location>
        <begin position="371"/>
        <end position="449"/>
    </location>
</feature>
<dbReference type="Gene3D" id="1.10.357.150">
    <property type="match status" value="1"/>
</dbReference>
<dbReference type="InterPro" id="IPR046362">
    <property type="entry name" value="Zw10/DSL1_C_sf"/>
</dbReference>
<feature type="compositionally biased region" description="Acidic residues" evidence="1">
    <location>
        <begin position="392"/>
        <end position="406"/>
    </location>
</feature>
<dbReference type="EMBL" id="LMYN01000082">
    <property type="protein sequence ID" value="KSA00579.1"/>
    <property type="molecule type" value="Genomic_DNA"/>
</dbReference>
<feature type="domain" description="Retrograde transport protein Dsl1 C-terminal" evidence="2">
    <location>
        <begin position="571"/>
        <end position="711"/>
    </location>
</feature>
<dbReference type="GeneID" id="26840683"/>
<gene>
    <name evidence="3" type="ORF">AC631_03674</name>
</gene>
<protein>
    <recommendedName>
        <fullName evidence="2">Retrograde transport protein Dsl1 C-terminal domain-containing protein</fullName>
    </recommendedName>
</protein>
<dbReference type="AlphaFoldDB" id="A0A0V1PWL9"/>
<comment type="caution">
    <text evidence="3">The sequence shown here is derived from an EMBL/GenBank/DDBJ whole genome shotgun (WGS) entry which is preliminary data.</text>
</comment>
<evidence type="ECO:0000313" key="3">
    <source>
        <dbReference type="EMBL" id="KSA00579.1"/>
    </source>
</evidence>
<accession>A0A0V1PWL9</accession>
<dbReference type="OrthoDB" id="534815at2759"/>
<keyword evidence="4" id="KW-1185">Reference proteome</keyword>
<dbReference type="InterPro" id="IPR021876">
    <property type="entry name" value="Dsl1_C"/>
</dbReference>
<evidence type="ECO:0000259" key="2">
    <source>
        <dbReference type="Pfam" id="PF11989"/>
    </source>
</evidence>
<organism evidence="3 4">
    <name type="scientific">Debaryomyces fabryi</name>
    <dbReference type="NCBI Taxonomy" id="58627"/>
    <lineage>
        <taxon>Eukaryota</taxon>
        <taxon>Fungi</taxon>
        <taxon>Dikarya</taxon>
        <taxon>Ascomycota</taxon>
        <taxon>Saccharomycotina</taxon>
        <taxon>Pichiomycetes</taxon>
        <taxon>Debaryomycetaceae</taxon>
        <taxon>Debaryomyces</taxon>
    </lineage>
</organism>
<reference evidence="3 4" key="1">
    <citation type="submission" date="2015-11" db="EMBL/GenBank/DDBJ databases">
        <title>The genome of Debaryomyces fabryi.</title>
        <authorList>
            <person name="Tafer H."/>
            <person name="Lopandic K."/>
        </authorList>
    </citation>
    <scope>NUCLEOTIDE SEQUENCE [LARGE SCALE GENOMIC DNA]</scope>
    <source>
        <strain evidence="3 4">CBS 789</strain>
    </source>
</reference>
<dbReference type="RefSeq" id="XP_015466681.1">
    <property type="nucleotide sequence ID" value="XM_015612503.1"/>
</dbReference>